<evidence type="ECO:0000313" key="3">
    <source>
        <dbReference type="EMBL" id="GAA6169934.1"/>
    </source>
</evidence>
<evidence type="ECO:0000256" key="1">
    <source>
        <dbReference type="SAM" id="MobiDB-lite"/>
    </source>
</evidence>
<feature type="domain" description="Transcriptional regulator SutA RNAP-binding" evidence="2">
    <location>
        <begin position="5"/>
        <end position="30"/>
    </location>
</feature>
<evidence type="ECO:0000259" key="2">
    <source>
        <dbReference type="Pfam" id="PF20661"/>
    </source>
</evidence>
<sequence length="104" mass="11750">MKKPKTKSEVRAEIEHQVQEFLNSGGKVSQHVQGESNQLIGGANPFHSVTTSKPPESRTLVNDEIAAIEARKKPQKPAPTANRRPRKKLIKDDFGQPIRWVWED</sequence>
<accession>A0ABQ0AE52</accession>
<organism evidence="3 4">
    <name type="scientific">Sessilibacter corallicola</name>
    <dbReference type="NCBI Taxonomy" id="2904075"/>
    <lineage>
        <taxon>Bacteria</taxon>
        <taxon>Pseudomonadati</taxon>
        <taxon>Pseudomonadota</taxon>
        <taxon>Gammaproteobacteria</taxon>
        <taxon>Cellvibrionales</taxon>
        <taxon>Cellvibrionaceae</taxon>
        <taxon>Sessilibacter</taxon>
    </lineage>
</organism>
<dbReference type="Pfam" id="PF20661">
    <property type="entry name" value="SutA-RBD"/>
    <property type="match status" value="1"/>
</dbReference>
<proteinExistence type="predicted"/>
<name>A0ABQ0AE52_9GAMM</name>
<protein>
    <recommendedName>
        <fullName evidence="2">Transcriptional regulator SutA RNAP-binding domain-containing protein</fullName>
    </recommendedName>
</protein>
<dbReference type="Proteomes" id="UP001465153">
    <property type="component" value="Unassembled WGS sequence"/>
</dbReference>
<evidence type="ECO:0000313" key="4">
    <source>
        <dbReference type="Proteomes" id="UP001465153"/>
    </source>
</evidence>
<keyword evidence="4" id="KW-1185">Reference proteome</keyword>
<dbReference type="RefSeq" id="WP_233088433.1">
    <property type="nucleotide sequence ID" value="NZ_BAABWN010000017.1"/>
</dbReference>
<comment type="caution">
    <text evidence="3">The sequence shown here is derived from an EMBL/GenBank/DDBJ whole genome shotgun (WGS) entry which is preliminary data.</text>
</comment>
<dbReference type="EMBL" id="BAABWN010000017">
    <property type="protein sequence ID" value="GAA6169934.1"/>
    <property type="molecule type" value="Genomic_DNA"/>
</dbReference>
<feature type="region of interest" description="Disordered" evidence="1">
    <location>
        <begin position="38"/>
        <end position="90"/>
    </location>
</feature>
<reference evidence="3 4" key="1">
    <citation type="submission" date="2024-04" db="EMBL/GenBank/DDBJ databases">
        <title>Draft genome sequence of Sessilibacter corallicola NBRC 116591.</title>
        <authorList>
            <person name="Miyakawa T."/>
            <person name="Kusuya Y."/>
            <person name="Miura T."/>
        </authorList>
    </citation>
    <scope>NUCLEOTIDE SEQUENCE [LARGE SCALE GENOMIC DNA]</scope>
    <source>
        <strain evidence="3 4">KU-00831-HH</strain>
    </source>
</reference>
<gene>
    <name evidence="3" type="ORF">NBRC116591_37460</name>
</gene>
<dbReference type="InterPro" id="IPR049191">
    <property type="entry name" value="SutA_RBD"/>
</dbReference>